<protein>
    <submittedName>
        <fullName evidence="3">Uncharacterized protein</fullName>
    </submittedName>
</protein>
<keyword evidence="2" id="KW-1185">Reference proteome</keyword>
<evidence type="ECO:0000256" key="1">
    <source>
        <dbReference type="SAM" id="MobiDB-lite"/>
    </source>
</evidence>
<feature type="compositionally biased region" description="Low complexity" evidence="1">
    <location>
        <begin position="21"/>
        <end position="35"/>
    </location>
</feature>
<dbReference type="Proteomes" id="UP000887565">
    <property type="component" value="Unplaced"/>
</dbReference>
<feature type="compositionally biased region" description="Low complexity" evidence="1">
    <location>
        <begin position="65"/>
        <end position="77"/>
    </location>
</feature>
<name>A0A915HVU5_ROMCU</name>
<dbReference type="WBParaSite" id="nRc.2.0.1.t05538-RA">
    <property type="protein sequence ID" value="nRc.2.0.1.t05538-RA"/>
    <property type="gene ID" value="nRc.2.0.1.g05538"/>
</dbReference>
<sequence length="94" mass="9161">MNSGIGVQRQKIVVPLVQQPAANSASASGASHSNASGGGSPLLTTSVVGVGDGAEKFLRPANPPTVKSTSGTSVSSTANQTANKQPGSSGEKAE</sequence>
<proteinExistence type="predicted"/>
<dbReference type="AlphaFoldDB" id="A0A915HVU5"/>
<accession>A0A915HVU5</accession>
<evidence type="ECO:0000313" key="2">
    <source>
        <dbReference type="Proteomes" id="UP000887565"/>
    </source>
</evidence>
<reference evidence="3" key="1">
    <citation type="submission" date="2022-11" db="UniProtKB">
        <authorList>
            <consortium name="WormBaseParasite"/>
        </authorList>
    </citation>
    <scope>IDENTIFICATION</scope>
</reference>
<evidence type="ECO:0000313" key="3">
    <source>
        <dbReference type="WBParaSite" id="nRc.2.0.1.t05538-RA"/>
    </source>
</evidence>
<organism evidence="2 3">
    <name type="scientific">Romanomermis culicivorax</name>
    <name type="common">Nematode worm</name>
    <dbReference type="NCBI Taxonomy" id="13658"/>
    <lineage>
        <taxon>Eukaryota</taxon>
        <taxon>Metazoa</taxon>
        <taxon>Ecdysozoa</taxon>
        <taxon>Nematoda</taxon>
        <taxon>Enoplea</taxon>
        <taxon>Dorylaimia</taxon>
        <taxon>Mermithida</taxon>
        <taxon>Mermithoidea</taxon>
        <taxon>Mermithidae</taxon>
        <taxon>Romanomermis</taxon>
    </lineage>
</organism>
<feature type="region of interest" description="Disordered" evidence="1">
    <location>
        <begin position="20"/>
        <end position="94"/>
    </location>
</feature>
<feature type="compositionally biased region" description="Polar residues" evidence="1">
    <location>
        <begin position="78"/>
        <end position="88"/>
    </location>
</feature>